<dbReference type="AlphaFoldDB" id="A0A7W5DNV5"/>
<evidence type="ECO:0000313" key="3">
    <source>
        <dbReference type="EMBL" id="MBB3186262.1"/>
    </source>
</evidence>
<dbReference type="Gene3D" id="2.60.40.3620">
    <property type="match status" value="2"/>
</dbReference>
<proteinExistence type="predicted"/>
<dbReference type="InterPro" id="IPR025970">
    <property type="entry name" value="SusE"/>
</dbReference>
<dbReference type="Pfam" id="PF14292">
    <property type="entry name" value="SusE"/>
    <property type="match status" value="1"/>
</dbReference>
<feature type="chain" id="PRO_5031218009" description="SusE outer membrane protein domain-containing protein" evidence="1">
    <location>
        <begin position="24"/>
        <end position="397"/>
    </location>
</feature>
<dbReference type="EMBL" id="JACHYB010000001">
    <property type="protein sequence ID" value="MBB3186262.1"/>
    <property type="molecule type" value="Genomic_DNA"/>
</dbReference>
<evidence type="ECO:0000313" key="4">
    <source>
        <dbReference type="Proteomes" id="UP000544222"/>
    </source>
</evidence>
<name>A0A7W5DNV5_9PORP</name>
<feature type="domain" description="SusE outer membrane protein" evidence="2">
    <location>
        <begin position="28"/>
        <end position="133"/>
    </location>
</feature>
<reference evidence="3 4" key="1">
    <citation type="submission" date="2020-08" db="EMBL/GenBank/DDBJ databases">
        <title>Genomic Encyclopedia of Type Strains, Phase IV (KMG-IV): sequencing the most valuable type-strain genomes for metagenomic binning, comparative biology and taxonomic classification.</title>
        <authorList>
            <person name="Goeker M."/>
        </authorList>
    </citation>
    <scope>NUCLEOTIDE SEQUENCE [LARGE SCALE GENOMIC DNA]</scope>
    <source>
        <strain evidence="3 4">DSM 27471</strain>
    </source>
</reference>
<feature type="signal peptide" evidence="1">
    <location>
        <begin position="1"/>
        <end position="23"/>
    </location>
</feature>
<accession>A0A7W5DNV5</accession>
<comment type="caution">
    <text evidence="3">The sequence shown here is derived from an EMBL/GenBank/DDBJ whole genome shotgun (WGS) entry which is preliminary data.</text>
</comment>
<evidence type="ECO:0000256" key="1">
    <source>
        <dbReference type="SAM" id="SignalP"/>
    </source>
</evidence>
<sequence length="397" mass="41510">MTNNIFKWILALFTVGLIVVSCTDNTPAYIATLPADGTFTLHASDTTIALSSTNAGSTNAVTFSWDSLTYGVSTPVTYTLQVDTLNGTFSNPIEESVITNSYTFSYSDSILNLRALKLNLKAGQPEKLKVRLKSSLAYNQMVAYSNVITLTVTPYTSTVLKYAMPTALYLQGSAVASNWGYPVPDAQKMVQIDDHRFALLVSLTGGGSYDFITTASSWGDPAYRAATSSEAASGGNFIPSGSTTTPAWGGSDIPAPATSGVYQVIVDFTTGTYTVTAAPGLLSAPSALYIVGDATPLGWAAPDATQKFTQIDANTFALKVYLTGGKTYALITAASTWTDPAFILPAGSAASSFTSGGEIIASGAANNWAGVNMQSPSTSGTYTITANFKSGTFIVSQ</sequence>
<protein>
    <recommendedName>
        <fullName evidence="2">SusE outer membrane protein domain-containing protein</fullName>
    </recommendedName>
</protein>
<gene>
    <name evidence="3" type="ORF">FHX64_000425</name>
</gene>
<dbReference type="RefSeq" id="WP_183412177.1">
    <property type="nucleotide sequence ID" value="NZ_JACHYB010000001.1"/>
</dbReference>
<organism evidence="3 4">
    <name type="scientific">Microbacter margulisiae</name>
    <dbReference type="NCBI Taxonomy" id="1350067"/>
    <lineage>
        <taxon>Bacteria</taxon>
        <taxon>Pseudomonadati</taxon>
        <taxon>Bacteroidota</taxon>
        <taxon>Bacteroidia</taxon>
        <taxon>Bacteroidales</taxon>
        <taxon>Porphyromonadaceae</taxon>
        <taxon>Microbacter</taxon>
    </lineage>
</organism>
<dbReference type="PROSITE" id="PS51257">
    <property type="entry name" value="PROKAR_LIPOPROTEIN"/>
    <property type="match status" value="1"/>
</dbReference>
<keyword evidence="1" id="KW-0732">Signal</keyword>
<evidence type="ECO:0000259" key="2">
    <source>
        <dbReference type="Pfam" id="PF14292"/>
    </source>
</evidence>
<keyword evidence="4" id="KW-1185">Reference proteome</keyword>
<dbReference type="Proteomes" id="UP000544222">
    <property type="component" value="Unassembled WGS sequence"/>
</dbReference>